<organism evidence="1 2">
    <name type="scientific">Potamilus streckersoni</name>
    <dbReference type="NCBI Taxonomy" id="2493646"/>
    <lineage>
        <taxon>Eukaryota</taxon>
        <taxon>Metazoa</taxon>
        <taxon>Spiralia</taxon>
        <taxon>Lophotrochozoa</taxon>
        <taxon>Mollusca</taxon>
        <taxon>Bivalvia</taxon>
        <taxon>Autobranchia</taxon>
        <taxon>Heteroconchia</taxon>
        <taxon>Palaeoheterodonta</taxon>
        <taxon>Unionida</taxon>
        <taxon>Unionoidea</taxon>
        <taxon>Unionidae</taxon>
        <taxon>Ambleminae</taxon>
        <taxon>Lampsilini</taxon>
        <taxon>Potamilus</taxon>
    </lineage>
</organism>
<dbReference type="Proteomes" id="UP001195483">
    <property type="component" value="Unassembled WGS sequence"/>
</dbReference>
<name>A0AAE0TGM0_9BIVA</name>
<feature type="non-terminal residue" evidence="1">
    <location>
        <position position="59"/>
    </location>
</feature>
<reference evidence="1" key="2">
    <citation type="journal article" date="2021" name="Genome Biol. Evol.">
        <title>Developing a high-quality reference genome for a parasitic bivalve with doubly uniparental inheritance (Bivalvia: Unionida).</title>
        <authorList>
            <person name="Smith C.H."/>
        </authorList>
    </citation>
    <scope>NUCLEOTIDE SEQUENCE</scope>
    <source>
        <strain evidence="1">CHS0354</strain>
        <tissue evidence="1">Mantle</tissue>
    </source>
</reference>
<keyword evidence="2" id="KW-1185">Reference proteome</keyword>
<evidence type="ECO:0000313" key="1">
    <source>
        <dbReference type="EMBL" id="KAK3610010.1"/>
    </source>
</evidence>
<sequence>MQRKHKNEGGFQGALHATQQILSLAKQTYLKTENQAYWIIDSIKTDESYDLYTSSRDVN</sequence>
<gene>
    <name evidence="1" type="ORF">CHS0354_032357</name>
</gene>
<reference evidence="1" key="1">
    <citation type="journal article" date="2021" name="Genome Biol. Evol.">
        <title>A High-Quality Reference Genome for a Parasitic Bivalve with Doubly Uniparental Inheritance (Bivalvia: Unionida).</title>
        <authorList>
            <person name="Smith C.H."/>
        </authorList>
    </citation>
    <scope>NUCLEOTIDE SEQUENCE</scope>
    <source>
        <strain evidence="1">CHS0354</strain>
    </source>
</reference>
<reference evidence="1" key="3">
    <citation type="submission" date="2023-05" db="EMBL/GenBank/DDBJ databases">
        <authorList>
            <person name="Smith C.H."/>
        </authorList>
    </citation>
    <scope>NUCLEOTIDE SEQUENCE</scope>
    <source>
        <strain evidence="1">CHS0354</strain>
        <tissue evidence="1">Mantle</tissue>
    </source>
</reference>
<accession>A0AAE0TGM0</accession>
<dbReference type="AlphaFoldDB" id="A0AAE0TGM0"/>
<proteinExistence type="predicted"/>
<comment type="caution">
    <text evidence="1">The sequence shown here is derived from an EMBL/GenBank/DDBJ whole genome shotgun (WGS) entry which is preliminary data.</text>
</comment>
<protein>
    <submittedName>
        <fullName evidence="1">Uncharacterized protein</fullName>
    </submittedName>
</protein>
<evidence type="ECO:0000313" key="2">
    <source>
        <dbReference type="Proteomes" id="UP001195483"/>
    </source>
</evidence>
<dbReference type="EMBL" id="JAEAOA010001913">
    <property type="protein sequence ID" value="KAK3610010.1"/>
    <property type="molecule type" value="Genomic_DNA"/>
</dbReference>